<dbReference type="InterPro" id="IPR027417">
    <property type="entry name" value="P-loop_NTPase"/>
</dbReference>
<dbReference type="EMBL" id="DWYY01000015">
    <property type="protein sequence ID" value="HJA91764.1"/>
    <property type="molecule type" value="Genomic_DNA"/>
</dbReference>
<evidence type="ECO:0000313" key="1">
    <source>
        <dbReference type="EMBL" id="HJA91764.1"/>
    </source>
</evidence>
<dbReference type="Proteomes" id="UP000886858">
    <property type="component" value="Unassembled WGS sequence"/>
</dbReference>
<evidence type="ECO:0000313" key="2">
    <source>
        <dbReference type="Proteomes" id="UP000886858"/>
    </source>
</evidence>
<reference evidence="1" key="2">
    <citation type="submission" date="2021-04" db="EMBL/GenBank/DDBJ databases">
        <authorList>
            <person name="Gilroy R."/>
        </authorList>
    </citation>
    <scope>NUCLEOTIDE SEQUENCE</scope>
    <source>
        <strain evidence="1">CHK179-7159</strain>
    </source>
</reference>
<name>A0A9D2I4L9_9FIRM</name>
<reference evidence="1" key="1">
    <citation type="journal article" date="2021" name="PeerJ">
        <title>Extensive microbial diversity within the chicken gut microbiome revealed by metagenomics and culture.</title>
        <authorList>
            <person name="Gilroy R."/>
            <person name="Ravi A."/>
            <person name="Getino M."/>
            <person name="Pursley I."/>
            <person name="Horton D.L."/>
            <person name="Alikhan N.F."/>
            <person name="Baker D."/>
            <person name="Gharbi K."/>
            <person name="Hall N."/>
            <person name="Watson M."/>
            <person name="Adriaenssens E.M."/>
            <person name="Foster-Nyarko E."/>
            <person name="Jarju S."/>
            <person name="Secka A."/>
            <person name="Antonio M."/>
            <person name="Oren A."/>
            <person name="Chaudhuri R.R."/>
            <person name="La Ragione R."/>
            <person name="Hildebrand F."/>
            <person name="Pallen M.J."/>
        </authorList>
    </citation>
    <scope>NUCLEOTIDE SEQUENCE</scope>
    <source>
        <strain evidence="1">CHK179-7159</strain>
    </source>
</reference>
<proteinExistence type="predicted"/>
<comment type="caution">
    <text evidence="1">The sequence shown here is derived from an EMBL/GenBank/DDBJ whole genome shotgun (WGS) entry which is preliminary data.</text>
</comment>
<sequence length="265" mass="31895">MNIFVEGLQGMGKSTLLQKLSRKYPEYHIYHEGDYCPVELAWCTCMTQREYEEALSAYPTLKEEMMRRTYREGDRYIMEYTRILTDVPGFHRDMERFEIYNGRKSREEFLDIIRRRYQNLPEGDGGYLYECAFFQNIISELTLWQLMPEDGIFSFYQELFRLVSAKPFLLYYLYDSDPEPHLRQICRERSDNEGNQLWYPLMMQYLAASPYGKKYGCSTFDDLLACLKRRQELELRLIQEILKDRAVILPAKRYTMEDLEWVEGK</sequence>
<organism evidence="1 2">
    <name type="scientific">Candidatus Eisenbergiella merdipullorum</name>
    <dbReference type="NCBI Taxonomy" id="2838553"/>
    <lineage>
        <taxon>Bacteria</taxon>
        <taxon>Bacillati</taxon>
        <taxon>Bacillota</taxon>
        <taxon>Clostridia</taxon>
        <taxon>Lachnospirales</taxon>
        <taxon>Lachnospiraceae</taxon>
        <taxon>Eisenbergiella</taxon>
    </lineage>
</organism>
<accession>A0A9D2I4L9</accession>
<dbReference type="SUPFAM" id="SSF52540">
    <property type="entry name" value="P-loop containing nucleoside triphosphate hydrolases"/>
    <property type="match status" value="1"/>
</dbReference>
<dbReference type="Gene3D" id="3.40.50.300">
    <property type="entry name" value="P-loop containing nucleotide triphosphate hydrolases"/>
    <property type="match status" value="1"/>
</dbReference>
<protein>
    <submittedName>
        <fullName evidence="1">Uncharacterized protein</fullName>
    </submittedName>
</protein>
<gene>
    <name evidence="1" type="ORF">H9717_01360</name>
</gene>
<dbReference type="AlphaFoldDB" id="A0A9D2I4L9"/>